<dbReference type="AlphaFoldDB" id="A0A6N7Z901"/>
<name>A0A6N7Z901_9PSEU</name>
<comment type="similarity">
    <text evidence="2">Belongs to the bacterial solute-binding protein SsuA/TauA family.</text>
</comment>
<dbReference type="Proteomes" id="UP000440096">
    <property type="component" value="Unassembled WGS sequence"/>
</dbReference>
<accession>A0A6N7Z901</accession>
<dbReference type="Gene3D" id="3.40.190.10">
    <property type="entry name" value="Periplasmic binding protein-like II"/>
    <property type="match status" value="2"/>
</dbReference>
<evidence type="ECO:0000256" key="2">
    <source>
        <dbReference type="ARBA" id="ARBA00010742"/>
    </source>
</evidence>
<dbReference type="PANTHER" id="PTHR30024">
    <property type="entry name" value="ALIPHATIC SULFONATES-BINDING PROTEIN-RELATED"/>
    <property type="match status" value="1"/>
</dbReference>
<feature type="domain" description="SsuA/THI5-like" evidence="5">
    <location>
        <begin position="55"/>
        <end position="262"/>
    </location>
</feature>
<keyword evidence="7" id="KW-1185">Reference proteome</keyword>
<reference evidence="6 7" key="1">
    <citation type="submission" date="2019-11" db="EMBL/GenBank/DDBJ databases">
        <title>Draft genome of Amycolatopsis RM579.</title>
        <authorList>
            <person name="Duangmal K."/>
            <person name="Mingma R."/>
        </authorList>
    </citation>
    <scope>NUCLEOTIDE SEQUENCE [LARGE SCALE GENOMIC DNA]</scope>
    <source>
        <strain evidence="6 7">RM579</strain>
    </source>
</reference>
<dbReference type="EMBL" id="WMBA01000050">
    <property type="protein sequence ID" value="MTD57576.1"/>
    <property type="molecule type" value="Genomic_DNA"/>
</dbReference>
<evidence type="ECO:0000313" key="7">
    <source>
        <dbReference type="Proteomes" id="UP000440096"/>
    </source>
</evidence>
<evidence type="ECO:0000259" key="5">
    <source>
        <dbReference type="Pfam" id="PF09084"/>
    </source>
</evidence>
<comment type="caution">
    <text evidence="6">The sequence shown here is derived from an EMBL/GenBank/DDBJ whole genome shotgun (WGS) entry which is preliminary data.</text>
</comment>
<comment type="subcellular location">
    <subcellularLocation>
        <location evidence="1">Periplasm</location>
    </subcellularLocation>
</comment>
<protein>
    <recommendedName>
        <fullName evidence="5">SsuA/THI5-like domain-containing protein</fullName>
    </recommendedName>
</protein>
<evidence type="ECO:0000256" key="3">
    <source>
        <dbReference type="ARBA" id="ARBA00022729"/>
    </source>
</evidence>
<dbReference type="InterPro" id="IPR015168">
    <property type="entry name" value="SsuA/THI5"/>
</dbReference>
<dbReference type="PANTHER" id="PTHR30024:SF47">
    <property type="entry name" value="TAURINE-BINDING PERIPLASMIC PROTEIN"/>
    <property type="match status" value="1"/>
</dbReference>
<dbReference type="GO" id="GO:0042597">
    <property type="term" value="C:periplasmic space"/>
    <property type="evidence" value="ECO:0007669"/>
    <property type="project" value="UniProtKB-SubCell"/>
</dbReference>
<proteinExistence type="inferred from homology"/>
<gene>
    <name evidence="6" type="ORF">GKO32_26905</name>
</gene>
<dbReference type="Pfam" id="PF09084">
    <property type="entry name" value="NMT1"/>
    <property type="match status" value="1"/>
</dbReference>
<feature type="signal peptide" evidence="4">
    <location>
        <begin position="1"/>
        <end position="26"/>
    </location>
</feature>
<keyword evidence="3 4" id="KW-0732">Signal</keyword>
<dbReference type="OrthoDB" id="7808807at2"/>
<feature type="chain" id="PRO_5038472575" description="SsuA/THI5-like domain-containing protein" evidence="4">
    <location>
        <begin position="27"/>
        <end position="348"/>
    </location>
</feature>
<evidence type="ECO:0000256" key="1">
    <source>
        <dbReference type="ARBA" id="ARBA00004418"/>
    </source>
</evidence>
<evidence type="ECO:0000313" key="6">
    <source>
        <dbReference type="EMBL" id="MTD57576.1"/>
    </source>
</evidence>
<dbReference type="SUPFAM" id="SSF53850">
    <property type="entry name" value="Periplasmic binding protein-like II"/>
    <property type="match status" value="1"/>
</dbReference>
<dbReference type="RefSeq" id="WP_154759696.1">
    <property type="nucleotide sequence ID" value="NZ_WMBA01000050.1"/>
</dbReference>
<evidence type="ECO:0000256" key="4">
    <source>
        <dbReference type="SAM" id="SignalP"/>
    </source>
</evidence>
<sequence>MDNSDSVIRRRAAAGILAVIAILATACGTTSGAAPAPGERLSLVVGTRDVTAYASSLYWAKAQGYFDKENLDVSIKVGEAAHTAQLVSGQTDLYWGAQGGLFGIINSGKPVQTIYGVDAGAYGYVVTANKAIKTPAECRTVSTSTPGTVVHAWTRQLENIYHVKWELSQLTSVPAVAANVVSGHTDCAVGNVNWYQSAIEAGQLAVILDPADKSKLPQGWPTLGVEDVVGGLPATLHKKAPAVERFLRAYDKARKDFIAADPKGIAQSLMSFDAAWKTYGSVDVLATAIEEFRPFLSPNDGFVSAETWSKTLDFFKAGGLDFISPDTAELGYAKAVDMSYFKTAIGQR</sequence>
<organism evidence="6 7">
    <name type="scientific">Amycolatopsis pithecellobii</name>
    <dbReference type="NCBI Taxonomy" id="664692"/>
    <lineage>
        <taxon>Bacteria</taxon>
        <taxon>Bacillati</taxon>
        <taxon>Actinomycetota</taxon>
        <taxon>Actinomycetes</taxon>
        <taxon>Pseudonocardiales</taxon>
        <taxon>Pseudonocardiaceae</taxon>
        <taxon>Amycolatopsis</taxon>
    </lineage>
</organism>